<proteinExistence type="predicted"/>
<name>A0AAW2SR71_9LAMI</name>
<reference evidence="1" key="2">
    <citation type="journal article" date="2024" name="Plant">
        <title>Genomic evolution and insights into agronomic trait innovations of Sesamum species.</title>
        <authorList>
            <person name="Miao H."/>
            <person name="Wang L."/>
            <person name="Qu L."/>
            <person name="Liu H."/>
            <person name="Sun Y."/>
            <person name="Le M."/>
            <person name="Wang Q."/>
            <person name="Wei S."/>
            <person name="Zheng Y."/>
            <person name="Lin W."/>
            <person name="Duan Y."/>
            <person name="Cao H."/>
            <person name="Xiong S."/>
            <person name="Wang X."/>
            <person name="Wei L."/>
            <person name="Li C."/>
            <person name="Ma Q."/>
            <person name="Ju M."/>
            <person name="Zhao R."/>
            <person name="Li G."/>
            <person name="Mu C."/>
            <person name="Tian Q."/>
            <person name="Mei H."/>
            <person name="Zhang T."/>
            <person name="Gao T."/>
            <person name="Zhang H."/>
        </authorList>
    </citation>
    <scope>NUCLEOTIDE SEQUENCE</scope>
    <source>
        <strain evidence="1">KEN1</strain>
    </source>
</reference>
<sequence length="81" mass="8753">MPTVETDATKPVAATSKRRHNVFVDTLVTALSGEHDVISAFSISNGQLSNPQQLEKDFDLDTISVNSSLFEGVPSSFMPLD</sequence>
<reference evidence="1" key="1">
    <citation type="submission" date="2020-06" db="EMBL/GenBank/DDBJ databases">
        <authorList>
            <person name="Li T."/>
            <person name="Hu X."/>
            <person name="Zhang T."/>
            <person name="Song X."/>
            <person name="Zhang H."/>
            <person name="Dai N."/>
            <person name="Sheng W."/>
            <person name="Hou X."/>
            <person name="Wei L."/>
        </authorList>
    </citation>
    <scope>NUCLEOTIDE SEQUENCE</scope>
    <source>
        <strain evidence="1">KEN1</strain>
        <tissue evidence="1">Leaf</tissue>
    </source>
</reference>
<organism evidence="1">
    <name type="scientific">Sesamum latifolium</name>
    <dbReference type="NCBI Taxonomy" id="2727402"/>
    <lineage>
        <taxon>Eukaryota</taxon>
        <taxon>Viridiplantae</taxon>
        <taxon>Streptophyta</taxon>
        <taxon>Embryophyta</taxon>
        <taxon>Tracheophyta</taxon>
        <taxon>Spermatophyta</taxon>
        <taxon>Magnoliopsida</taxon>
        <taxon>eudicotyledons</taxon>
        <taxon>Gunneridae</taxon>
        <taxon>Pentapetalae</taxon>
        <taxon>asterids</taxon>
        <taxon>lamiids</taxon>
        <taxon>Lamiales</taxon>
        <taxon>Pedaliaceae</taxon>
        <taxon>Sesamum</taxon>
    </lineage>
</organism>
<dbReference type="AlphaFoldDB" id="A0AAW2SR71"/>
<protein>
    <submittedName>
        <fullName evidence="1">Uncharacterized protein</fullName>
    </submittedName>
</protein>
<dbReference type="EMBL" id="JACGWN010000016">
    <property type="protein sequence ID" value="KAL0394928.1"/>
    <property type="molecule type" value="Genomic_DNA"/>
</dbReference>
<gene>
    <name evidence="1" type="ORF">Slati_4459000</name>
</gene>
<accession>A0AAW2SR71</accession>
<comment type="caution">
    <text evidence="1">The sequence shown here is derived from an EMBL/GenBank/DDBJ whole genome shotgun (WGS) entry which is preliminary data.</text>
</comment>
<evidence type="ECO:0000313" key="1">
    <source>
        <dbReference type="EMBL" id="KAL0394928.1"/>
    </source>
</evidence>